<dbReference type="PANTHER" id="PTHR33619">
    <property type="entry name" value="POLYSACCHARIDE EXPORT PROTEIN GFCE-RELATED"/>
    <property type="match status" value="1"/>
</dbReference>
<feature type="domain" description="Soluble ligand binding" evidence="4">
    <location>
        <begin position="194"/>
        <end position="246"/>
    </location>
</feature>
<dbReference type="PROSITE" id="PS51257">
    <property type="entry name" value="PROKAR_LIPOPROTEIN"/>
    <property type="match status" value="1"/>
</dbReference>
<evidence type="ECO:0000256" key="1">
    <source>
        <dbReference type="ARBA" id="ARBA00022729"/>
    </source>
</evidence>
<dbReference type="InterPro" id="IPR003715">
    <property type="entry name" value="Poly_export_N"/>
</dbReference>
<feature type="chain" id="PRO_5041228440" evidence="2">
    <location>
        <begin position="31"/>
        <end position="402"/>
    </location>
</feature>
<evidence type="ECO:0000259" key="3">
    <source>
        <dbReference type="Pfam" id="PF02563"/>
    </source>
</evidence>
<organism evidence="5 6">
    <name type="scientific">Brytella acorum</name>
    <dbReference type="NCBI Taxonomy" id="2959299"/>
    <lineage>
        <taxon>Bacteria</taxon>
        <taxon>Pseudomonadati</taxon>
        <taxon>Pseudomonadota</taxon>
        <taxon>Alphaproteobacteria</taxon>
        <taxon>Acetobacterales</taxon>
        <taxon>Acetobacteraceae</taxon>
        <taxon>Brytella</taxon>
    </lineage>
</organism>
<protein>
    <submittedName>
        <fullName evidence="5">Polysaccharide export protein</fullName>
    </submittedName>
</protein>
<keyword evidence="6" id="KW-1185">Reference proteome</keyword>
<keyword evidence="1 2" id="KW-0732">Signal</keyword>
<dbReference type="GO" id="GO:0015159">
    <property type="term" value="F:polysaccharide transmembrane transporter activity"/>
    <property type="evidence" value="ECO:0007669"/>
    <property type="project" value="InterPro"/>
</dbReference>
<reference evidence="5" key="1">
    <citation type="submission" date="2023-03" db="EMBL/GenBank/DDBJ databases">
        <authorList>
            <person name="Cleenwerck I."/>
        </authorList>
    </citation>
    <scope>NUCLEOTIDE SEQUENCE</scope>
    <source>
        <strain evidence="5">LMG 32879</strain>
    </source>
</reference>
<dbReference type="InterPro" id="IPR019554">
    <property type="entry name" value="Soluble_ligand-bd"/>
</dbReference>
<dbReference type="Gene3D" id="3.30.1950.10">
    <property type="entry name" value="wza like domain"/>
    <property type="match status" value="1"/>
</dbReference>
<comment type="caution">
    <text evidence="5">The sequence shown here is derived from an EMBL/GenBank/DDBJ whole genome shotgun (WGS) entry which is preliminary data.</text>
</comment>
<sequence length="402" mass="42750">MRVGRFSGNTHSSIVMGLLLNLLSLSGCSALPGNAPTEHGVLKVAAEKKNPLDFLVLPITSEVTQVLATEHPPLISSLYADSAYSVSNDRIGVGDILDITVFELGSGLFSGAVPETSANVSVSPGGGTASVTHQALPPTEVEADGTITIPYVGRMHVAGVTPQRLAEQIRVAFTGKSQNAQVMVRIGSDIANTVIVSGSVHHPGRVLLSTAQERLSDVVAIAGGANYPPEDTFVQLVRGDKSGGTDLGTLETYTKEDIQARPGDRIHVVYQPRSYTVFGAASKNAMQVDFNSPTVNLAEAIARVGGPNDSLADPNAVFLFRFEDPVAAKALHLRTPETFQGIPVIYKLDMMNPTSYFFAQKIPIKSKDVILIANAQTNRFYKFNQLIGTLISPAITAAWIAK</sequence>
<evidence type="ECO:0000256" key="2">
    <source>
        <dbReference type="SAM" id="SignalP"/>
    </source>
</evidence>
<dbReference type="PANTHER" id="PTHR33619:SF3">
    <property type="entry name" value="POLYSACCHARIDE EXPORT PROTEIN GFCE-RELATED"/>
    <property type="match status" value="1"/>
</dbReference>
<dbReference type="RefSeq" id="WP_289842572.1">
    <property type="nucleotide sequence ID" value="NZ_CATKSH010000005.1"/>
</dbReference>
<dbReference type="InterPro" id="IPR049712">
    <property type="entry name" value="Poly_export"/>
</dbReference>
<dbReference type="Pfam" id="PF10531">
    <property type="entry name" value="SLBB"/>
    <property type="match status" value="1"/>
</dbReference>
<dbReference type="Gene3D" id="3.10.560.10">
    <property type="entry name" value="Outer membrane lipoprotein wza domain like"/>
    <property type="match status" value="2"/>
</dbReference>
<feature type="domain" description="Polysaccharide export protein N-terminal" evidence="3">
    <location>
        <begin position="86"/>
        <end position="186"/>
    </location>
</feature>
<dbReference type="Pfam" id="PF02563">
    <property type="entry name" value="Poly_export"/>
    <property type="match status" value="1"/>
</dbReference>
<dbReference type="EMBL" id="CATKSH010000005">
    <property type="protein sequence ID" value="CAI9120334.1"/>
    <property type="molecule type" value="Genomic_DNA"/>
</dbReference>
<dbReference type="Proteomes" id="UP001176960">
    <property type="component" value="Unassembled WGS sequence"/>
</dbReference>
<proteinExistence type="predicted"/>
<name>A0AA35V9Q8_9PROT</name>
<accession>A0AA35V9Q8</accession>
<evidence type="ECO:0000313" key="5">
    <source>
        <dbReference type="EMBL" id="CAI9120334.1"/>
    </source>
</evidence>
<feature type="signal peptide" evidence="2">
    <location>
        <begin position="1"/>
        <end position="30"/>
    </location>
</feature>
<evidence type="ECO:0000259" key="4">
    <source>
        <dbReference type="Pfam" id="PF10531"/>
    </source>
</evidence>
<evidence type="ECO:0000313" key="6">
    <source>
        <dbReference type="Proteomes" id="UP001176960"/>
    </source>
</evidence>
<gene>
    <name evidence="5" type="ORF">LMG32879_001166</name>
</gene>
<dbReference type="AlphaFoldDB" id="A0AA35V9Q8"/>